<protein>
    <submittedName>
        <fullName evidence="2">Uncharacterized protein</fullName>
    </submittedName>
</protein>
<accession>T0K9G5</accession>
<gene>
    <name evidence="2" type="ORF">CGLO_08213</name>
</gene>
<evidence type="ECO:0000313" key="2">
    <source>
        <dbReference type="EMBL" id="EQB52182.1"/>
    </source>
</evidence>
<reference evidence="3" key="1">
    <citation type="journal article" date="2013" name="Mol. Plant Microbe Interact.">
        <title>Global aspects of pacC regulation of pathogenicity genes in Colletotrichum gloeosporioides as revealed by transcriptome analysis.</title>
        <authorList>
            <person name="Alkan N."/>
            <person name="Meng X."/>
            <person name="Friedlander G."/>
            <person name="Reuveni E."/>
            <person name="Sukno S."/>
            <person name="Sherman A."/>
            <person name="Thon M."/>
            <person name="Fluhr R."/>
            <person name="Prusky D."/>
        </authorList>
    </citation>
    <scope>NUCLEOTIDE SEQUENCE [LARGE SCALE GENOMIC DNA]</scope>
    <source>
        <strain evidence="3">Cg-14</strain>
    </source>
</reference>
<evidence type="ECO:0000256" key="1">
    <source>
        <dbReference type="SAM" id="MobiDB-lite"/>
    </source>
</evidence>
<evidence type="ECO:0000313" key="3">
    <source>
        <dbReference type="Proteomes" id="UP000015530"/>
    </source>
</evidence>
<dbReference type="HOGENOM" id="CLU_3426863_0_0_1"/>
<organism evidence="2 3">
    <name type="scientific">Colletotrichum gloeosporioides (strain Cg-14)</name>
    <name type="common">Anthracnose fungus</name>
    <name type="synonym">Glomerella cingulata</name>
    <dbReference type="NCBI Taxonomy" id="1237896"/>
    <lineage>
        <taxon>Eukaryota</taxon>
        <taxon>Fungi</taxon>
        <taxon>Dikarya</taxon>
        <taxon>Ascomycota</taxon>
        <taxon>Pezizomycotina</taxon>
        <taxon>Sordariomycetes</taxon>
        <taxon>Hypocreomycetidae</taxon>
        <taxon>Glomerellales</taxon>
        <taxon>Glomerellaceae</taxon>
        <taxon>Colletotrichum</taxon>
        <taxon>Colletotrichum gloeosporioides species complex</taxon>
    </lineage>
</organism>
<feature type="region of interest" description="Disordered" evidence="1">
    <location>
        <begin position="1"/>
        <end position="21"/>
    </location>
</feature>
<sequence length="21" mass="2199">MGHGGGSQPVFLSGPMTIIRR</sequence>
<dbReference type="AlphaFoldDB" id="T0K9G5"/>
<comment type="caution">
    <text evidence="2">The sequence shown here is derived from an EMBL/GenBank/DDBJ whole genome shotgun (WGS) entry which is preliminary data.</text>
</comment>
<proteinExistence type="predicted"/>
<name>T0K9G5_COLGC</name>
<dbReference type="EMBL" id="AMYD01001642">
    <property type="protein sequence ID" value="EQB52182.1"/>
    <property type="molecule type" value="Genomic_DNA"/>
</dbReference>
<dbReference type="Proteomes" id="UP000015530">
    <property type="component" value="Unassembled WGS sequence"/>
</dbReference>